<dbReference type="OrthoDB" id="10069059at2759"/>
<name>B4GW39_DROPE</name>
<dbReference type="AlphaFoldDB" id="B4GW39"/>
<organism evidence="3">
    <name type="scientific">Drosophila persimilis</name>
    <name type="common">Fruit fly</name>
    <dbReference type="NCBI Taxonomy" id="7234"/>
    <lineage>
        <taxon>Eukaryota</taxon>
        <taxon>Metazoa</taxon>
        <taxon>Ecdysozoa</taxon>
        <taxon>Arthropoda</taxon>
        <taxon>Hexapoda</taxon>
        <taxon>Insecta</taxon>
        <taxon>Pterygota</taxon>
        <taxon>Neoptera</taxon>
        <taxon>Endopterygota</taxon>
        <taxon>Diptera</taxon>
        <taxon>Brachycera</taxon>
        <taxon>Muscomorpha</taxon>
        <taxon>Ephydroidea</taxon>
        <taxon>Drosophilidae</taxon>
        <taxon>Drosophila</taxon>
        <taxon>Sophophora</taxon>
    </lineage>
</organism>
<feature type="region of interest" description="Disordered" evidence="1">
    <location>
        <begin position="1"/>
        <end position="99"/>
    </location>
</feature>
<feature type="compositionally biased region" description="Gly residues" evidence="1">
    <location>
        <begin position="271"/>
        <end position="285"/>
    </location>
</feature>
<dbReference type="HOGENOM" id="CLU_526058_0_0_1"/>
<feature type="compositionally biased region" description="Pro residues" evidence="1">
    <location>
        <begin position="85"/>
        <end position="94"/>
    </location>
</feature>
<evidence type="ECO:0000313" key="3">
    <source>
        <dbReference type="Proteomes" id="UP000008744"/>
    </source>
</evidence>
<feature type="compositionally biased region" description="Low complexity" evidence="1">
    <location>
        <begin position="55"/>
        <end position="72"/>
    </location>
</feature>
<dbReference type="EMBL" id="CH479193">
    <property type="protein sequence ID" value="EDW26884.1"/>
    <property type="molecule type" value="Genomic_DNA"/>
</dbReference>
<sequence length="423" mass="44600">MALSKRPLTKDTPLAESNSNSNNHSGGNTNTSSDLEATAIKRRKRCSGDEDAALNNNNNNNNNNNSNSNNNNILPQKKRKQGPIPDSPESPPTSIPTVGTAGVAKMTAADADQDDETLIRETQAALKSLSGSWPDARANLYRLQEQDENPPPFQNLFEEKQKYEAIAPRTPTTTATVSLFPRFHRQKENDQARLNAGATLEDRERAAESAAGLAYYGYAAAAAASQQQQQQQQQLSLEPTPLPPRAAFDIASQLGEKPSKNSKEPLAGALPGTGSGSGTGTGHGGSQVDAKQYTILQPAGVGSRAASVMQDIAREGVVGVPLVATPPSTSSPPTGGTAASTATSTSTPAPSYSPGSQNRGKFFIVSIVNETLQLTVIWCESNPGYCAPASQYCDSLWFGLVSGYGSTDRSADDSQPVPTLPKK</sequence>
<feature type="region of interest" description="Disordered" evidence="1">
    <location>
        <begin position="323"/>
        <end position="355"/>
    </location>
</feature>
<keyword evidence="3" id="KW-1185">Reference proteome</keyword>
<gene>
    <name evidence="2" type="primary">Dper\GL14768</name>
    <name evidence="2" type="ORF">Dper_GL14768</name>
</gene>
<dbReference type="OMA" id="TVIWCES"/>
<dbReference type="PhylomeDB" id="B4GW39"/>
<protein>
    <submittedName>
        <fullName evidence="2">GL14768</fullName>
    </submittedName>
</protein>
<feature type="region of interest" description="Disordered" evidence="1">
    <location>
        <begin position="256"/>
        <end position="287"/>
    </location>
</feature>
<evidence type="ECO:0000313" key="2">
    <source>
        <dbReference type="EMBL" id="EDW26884.1"/>
    </source>
</evidence>
<feature type="compositionally biased region" description="Low complexity" evidence="1">
    <location>
        <begin position="17"/>
        <end position="33"/>
    </location>
</feature>
<proteinExistence type="predicted"/>
<reference evidence="2 3" key="1">
    <citation type="journal article" date="2007" name="Nature">
        <title>Evolution of genes and genomes on the Drosophila phylogeny.</title>
        <authorList>
            <consortium name="Drosophila 12 Genomes Consortium"/>
            <person name="Clark A.G."/>
            <person name="Eisen M.B."/>
            <person name="Smith D.R."/>
            <person name="Bergman C.M."/>
            <person name="Oliver B."/>
            <person name="Markow T.A."/>
            <person name="Kaufman T.C."/>
            <person name="Kellis M."/>
            <person name="Gelbart W."/>
            <person name="Iyer V.N."/>
            <person name="Pollard D.A."/>
            <person name="Sackton T.B."/>
            <person name="Larracuente A.M."/>
            <person name="Singh N.D."/>
            <person name="Abad J.P."/>
            <person name="Abt D.N."/>
            <person name="Adryan B."/>
            <person name="Aguade M."/>
            <person name="Akashi H."/>
            <person name="Anderson W.W."/>
            <person name="Aquadro C.F."/>
            <person name="Ardell D.H."/>
            <person name="Arguello R."/>
            <person name="Artieri C.G."/>
            <person name="Barbash D.A."/>
            <person name="Barker D."/>
            <person name="Barsanti P."/>
            <person name="Batterham P."/>
            <person name="Batzoglou S."/>
            <person name="Begun D."/>
            <person name="Bhutkar A."/>
            <person name="Blanco E."/>
            <person name="Bosak S.A."/>
            <person name="Bradley R.K."/>
            <person name="Brand A.D."/>
            <person name="Brent M.R."/>
            <person name="Brooks A.N."/>
            <person name="Brown R.H."/>
            <person name="Butlin R.K."/>
            <person name="Caggese C."/>
            <person name="Calvi B.R."/>
            <person name="Bernardo de Carvalho A."/>
            <person name="Caspi A."/>
            <person name="Castrezana S."/>
            <person name="Celniker S.E."/>
            <person name="Chang J.L."/>
            <person name="Chapple C."/>
            <person name="Chatterji S."/>
            <person name="Chinwalla A."/>
            <person name="Civetta A."/>
            <person name="Clifton S.W."/>
            <person name="Comeron J.M."/>
            <person name="Costello J.C."/>
            <person name="Coyne J.A."/>
            <person name="Daub J."/>
            <person name="David R.G."/>
            <person name="Delcher A.L."/>
            <person name="Delehaunty K."/>
            <person name="Do C.B."/>
            <person name="Ebling H."/>
            <person name="Edwards K."/>
            <person name="Eickbush T."/>
            <person name="Evans J.D."/>
            <person name="Filipski A."/>
            <person name="Findeiss S."/>
            <person name="Freyhult E."/>
            <person name="Fulton L."/>
            <person name="Fulton R."/>
            <person name="Garcia A.C."/>
            <person name="Gardiner A."/>
            <person name="Garfield D.A."/>
            <person name="Garvin B.E."/>
            <person name="Gibson G."/>
            <person name="Gilbert D."/>
            <person name="Gnerre S."/>
            <person name="Godfrey J."/>
            <person name="Good R."/>
            <person name="Gotea V."/>
            <person name="Gravely B."/>
            <person name="Greenberg A.J."/>
            <person name="Griffiths-Jones S."/>
            <person name="Gross S."/>
            <person name="Guigo R."/>
            <person name="Gustafson E.A."/>
            <person name="Haerty W."/>
            <person name="Hahn M.W."/>
            <person name="Halligan D.L."/>
            <person name="Halpern A.L."/>
            <person name="Halter G.M."/>
            <person name="Han M.V."/>
            <person name="Heger A."/>
            <person name="Hillier L."/>
            <person name="Hinrichs A.S."/>
            <person name="Holmes I."/>
            <person name="Hoskins R.A."/>
            <person name="Hubisz M.J."/>
            <person name="Hultmark D."/>
            <person name="Huntley M.A."/>
            <person name="Jaffe D.B."/>
            <person name="Jagadeeshan S."/>
            <person name="Jeck W.R."/>
            <person name="Johnson J."/>
            <person name="Jones C.D."/>
            <person name="Jordan W.C."/>
            <person name="Karpen G.H."/>
            <person name="Kataoka E."/>
            <person name="Keightley P.D."/>
            <person name="Kheradpour P."/>
            <person name="Kirkness E.F."/>
            <person name="Koerich L.B."/>
            <person name="Kristiansen K."/>
            <person name="Kudrna D."/>
            <person name="Kulathinal R.J."/>
            <person name="Kumar S."/>
            <person name="Kwok R."/>
            <person name="Lander E."/>
            <person name="Langley C.H."/>
            <person name="Lapoint R."/>
            <person name="Lazzaro B.P."/>
            <person name="Lee S.J."/>
            <person name="Levesque L."/>
            <person name="Li R."/>
            <person name="Lin C.F."/>
            <person name="Lin M.F."/>
            <person name="Lindblad-Toh K."/>
            <person name="Llopart A."/>
            <person name="Long M."/>
            <person name="Low L."/>
            <person name="Lozovsky E."/>
            <person name="Lu J."/>
            <person name="Luo M."/>
            <person name="Machado C.A."/>
            <person name="Makalowski W."/>
            <person name="Marzo M."/>
            <person name="Matsuda M."/>
            <person name="Matzkin L."/>
            <person name="McAllister B."/>
            <person name="McBride C.S."/>
            <person name="McKernan B."/>
            <person name="McKernan K."/>
            <person name="Mendez-Lago M."/>
            <person name="Minx P."/>
            <person name="Mollenhauer M.U."/>
            <person name="Montooth K."/>
            <person name="Mount S.M."/>
            <person name="Mu X."/>
            <person name="Myers E."/>
            <person name="Negre B."/>
            <person name="Newfeld S."/>
            <person name="Nielsen R."/>
            <person name="Noor M.A."/>
            <person name="O'Grady P."/>
            <person name="Pachter L."/>
            <person name="Papaceit M."/>
            <person name="Parisi M.J."/>
            <person name="Parisi M."/>
            <person name="Parts L."/>
            <person name="Pedersen J.S."/>
            <person name="Pesole G."/>
            <person name="Phillippy A.M."/>
            <person name="Ponting C.P."/>
            <person name="Pop M."/>
            <person name="Porcelli D."/>
            <person name="Powell J.R."/>
            <person name="Prohaska S."/>
            <person name="Pruitt K."/>
            <person name="Puig M."/>
            <person name="Quesneville H."/>
            <person name="Ram K.R."/>
            <person name="Rand D."/>
            <person name="Rasmussen M.D."/>
            <person name="Reed L.K."/>
            <person name="Reenan R."/>
            <person name="Reily A."/>
            <person name="Remington K.A."/>
            <person name="Rieger T.T."/>
            <person name="Ritchie M.G."/>
            <person name="Robin C."/>
            <person name="Rogers Y.H."/>
            <person name="Rohde C."/>
            <person name="Rozas J."/>
            <person name="Rubenfield M.J."/>
            <person name="Ruiz A."/>
            <person name="Russo S."/>
            <person name="Salzberg S.L."/>
            <person name="Sanchez-Gracia A."/>
            <person name="Saranga D.J."/>
            <person name="Sato H."/>
            <person name="Schaeffer S.W."/>
            <person name="Schatz M.C."/>
            <person name="Schlenke T."/>
            <person name="Schwartz R."/>
            <person name="Segarra C."/>
            <person name="Singh R.S."/>
            <person name="Sirot L."/>
            <person name="Sirota M."/>
            <person name="Sisneros N.B."/>
            <person name="Smith C.D."/>
            <person name="Smith T.F."/>
            <person name="Spieth J."/>
            <person name="Stage D.E."/>
            <person name="Stark A."/>
            <person name="Stephan W."/>
            <person name="Strausberg R.L."/>
            <person name="Strempel S."/>
            <person name="Sturgill D."/>
            <person name="Sutton G."/>
            <person name="Sutton G.G."/>
            <person name="Tao W."/>
            <person name="Teichmann S."/>
            <person name="Tobari Y.N."/>
            <person name="Tomimura Y."/>
            <person name="Tsolas J.M."/>
            <person name="Valente V.L."/>
            <person name="Venter E."/>
            <person name="Venter J.C."/>
            <person name="Vicario S."/>
            <person name="Vieira F.G."/>
            <person name="Vilella A.J."/>
            <person name="Villasante A."/>
            <person name="Walenz B."/>
            <person name="Wang J."/>
            <person name="Wasserman M."/>
            <person name="Watts T."/>
            <person name="Wilson D."/>
            <person name="Wilson R.K."/>
            <person name="Wing R.A."/>
            <person name="Wolfner M.F."/>
            <person name="Wong A."/>
            <person name="Wong G.K."/>
            <person name="Wu C.I."/>
            <person name="Wu G."/>
            <person name="Yamamoto D."/>
            <person name="Yang H.P."/>
            <person name="Yang S.P."/>
            <person name="Yorke J.A."/>
            <person name="Yoshida K."/>
            <person name="Zdobnov E."/>
            <person name="Zhang P."/>
            <person name="Zhang Y."/>
            <person name="Zimin A.V."/>
            <person name="Baldwin J."/>
            <person name="Abdouelleil A."/>
            <person name="Abdulkadir J."/>
            <person name="Abebe A."/>
            <person name="Abera B."/>
            <person name="Abreu J."/>
            <person name="Acer S.C."/>
            <person name="Aftuck L."/>
            <person name="Alexander A."/>
            <person name="An P."/>
            <person name="Anderson E."/>
            <person name="Anderson S."/>
            <person name="Arachi H."/>
            <person name="Azer M."/>
            <person name="Bachantsang P."/>
            <person name="Barry A."/>
            <person name="Bayul T."/>
            <person name="Berlin A."/>
            <person name="Bessette D."/>
            <person name="Bloom T."/>
            <person name="Blye J."/>
            <person name="Boguslavskiy L."/>
            <person name="Bonnet C."/>
            <person name="Boukhgalter B."/>
            <person name="Bourzgui I."/>
            <person name="Brown A."/>
            <person name="Cahill P."/>
            <person name="Channer S."/>
            <person name="Cheshatsang Y."/>
            <person name="Chuda L."/>
            <person name="Citroen M."/>
            <person name="Collymore A."/>
            <person name="Cooke P."/>
            <person name="Costello M."/>
            <person name="D'Aco K."/>
            <person name="Daza R."/>
            <person name="De Haan G."/>
            <person name="DeGray S."/>
            <person name="DeMaso C."/>
            <person name="Dhargay N."/>
            <person name="Dooley K."/>
            <person name="Dooley E."/>
            <person name="Doricent M."/>
            <person name="Dorje P."/>
            <person name="Dorjee K."/>
            <person name="Dupes A."/>
            <person name="Elong R."/>
            <person name="Falk J."/>
            <person name="Farina A."/>
            <person name="Faro S."/>
            <person name="Ferguson D."/>
            <person name="Fisher S."/>
            <person name="Foley C.D."/>
            <person name="Franke A."/>
            <person name="Friedrich D."/>
            <person name="Gadbois L."/>
            <person name="Gearin G."/>
            <person name="Gearin C.R."/>
            <person name="Giannoukos G."/>
            <person name="Goode T."/>
            <person name="Graham J."/>
            <person name="Grandbois E."/>
            <person name="Grewal S."/>
            <person name="Gyaltsen K."/>
            <person name="Hafez N."/>
            <person name="Hagos B."/>
            <person name="Hall J."/>
            <person name="Henson C."/>
            <person name="Hollinger A."/>
            <person name="Honan T."/>
            <person name="Huard M.D."/>
            <person name="Hughes L."/>
            <person name="Hurhula B."/>
            <person name="Husby M.E."/>
            <person name="Kamat A."/>
            <person name="Kanga B."/>
            <person name="Kashin S."/>
            <person name="Khazanovich D."/>
            <person name="Kisner P."/>
            <person name="Lance K."/>
            <person name="Lara M."/>
            <person name="Lee W."/>
            <person name="Lennon N."/>
            <person name="Letendre F."/>
            <person name="LeVine R."/>
            <person name="Lipovsky A."/>
            <person name="Liu X."/>
            <person name="Liu J."/>
            <person name="Liu S."/>
            <person name="Lokyitsang T."/>
            <person name="Lokyitsang Y."/>
            <person name="Lubonja R."/>
            <person name="Lui A."/>
            <person name="MacDonald P."/>
            <person name="Magnisalis V."/>
            <person name="Maru K."/>
            <person name="Matthews C."/>
            <person name="McCusker W."/>
            <person name="McDonough S."/>
            <person name="Mehta T."/>
            <person name="Meldrim J."/>
            <person name="Meneus L."/>
            <person name="Mihai O."/>
            <person name="Mihalev A."/>
            <person name="Mihova T."/>
            <person name="Mittelman R."/>
            <person name="Mlenga V."/>
            <person name="Montmayeur A."/>
            <person name="Mulrain L."/>
            <person name="Navidi A."/>
            <person name="Naylor J."/>
            <person name="Negash T."/>
            <person name="Nguyen T."/>
            <person name="Nguyen N."/>
            <person name="Nicol R."/>
            <person name="Norbu C."/>
            <person name="Norbu N."/>
            <person name="Novod N."/>
            <person name="O'Neill B."/>
            <person name="Osman S."/>
            <person name="Markiewicz E."/>
            <person name="Oyono O.L."/>
            <person name="Patti C."/>
            <person name="Phunkhang P."/>
            <person name="Pierre F."/>
            <person name="Priest M."/>
            <person name="Raghuraman S."/>
            <person name="Rege F."/>
            <person name="Reyes R."/>
            <person name="Rise C."/>
            <person name="Rogov P."/>
            <person name="Ross K."/>
            <person name="Ryan E."/>
            <person name="Settipalli S."/>
            <person name="Shea T."/>
            <person name="Sherpa N."/>
            <person name="Shi L."/>
            <person name="Shih D."/>
            <person name="Sparrow T."/>
            <person name="Spaulding J."/>
            <person name="Stalker J."/>
            <person name="Stange-Thomann N."/>
            <person name="Stavropoulos S."/>
            <person name="Stone C."/>
            <person name="Strader C."/>
            <person name="Tesfaye S."/>
            <person name="Thomson T."/>
            <person name="Thoulutsang Y."/>
            <person name="Thoulutsang D."/>
            <person name="Topham K."/>
            <person name="Topping I."/>
            <person name="Tsamla T."/>
            <person name="Vassiliev H."/>
            <person name="Vo A."/>
            <person name="Wangchuk T."/>
            <person name="Wangdi T."/>
            <person name="Weiand M."/>
            <person name="Wilkinson J."/>
            <person name="Wilson A."/>
            <person name="Yadav S."/>
            <person name="Young G."/>
            <person name="Yu Q."/>
            <person name="Zembek L."/>
            <person name="Zhong D."/>
            <person name="Zimmer A."/>
            <person name="Zwirko Z."/>
            <person name="Jaffe D.B."/>
            <person name="Alvarez P."/>
            <person name="Brockman W."/>
            <person name="Butler J."/>
            <person name="Chin C."/>
            <person name="Gnerre S."/>
            <person name="Grabherr M."/>
            <person name="Kleber M."/>
            <person name="Mauceli E."/>
            <person name="MacCallum I."/>
        </authorList>
    </citation>
    <scope>NUCLEOTIDE SEQUENCE [LARGE SCALE GENOMIC DNA]</scope>
    <source>
        <strain evidence="3">MSH-3 / Tucson 14011-0111.49</strain>
    </source>
</reference>
<feature type="compositionally biased region" description="Low complexity" evidence="1">
    <location>
        <begin position="325"/>
        <end position="355"/>
    </location>
</feature>
<dbReference type="eggNOG" id="KOG3803">
    <property type="taxonomic scope" value="Eukaryota"/>
</dbReference>
<accession>B4GW39</accession>
<dbReference type="Proteomes" id="UP000008744">
    <property type="component" value="Unassembled WGS sequence"/>
</dbReference>
<evidence type="ECO:0000256" key="1">
    <source>
        <dbReference type="SAM" id="MobiDB-lite"/>
    </source>
</evidence>